<comment type="caution">
    <text evidence="3">The sequence shown here is derived from an EMBL/GenBank/DDBJ whole genome shotgun (WGS) entry which is preliminary data.</text>
</comment>
<evidence type="ECO:0000313" key="3">
    <source>
        <dbReference type="EMBL" id="EAE2355596.1"/>
    </source>
</evidence>
<protein>
    <submittedName>
        <fullName evidence="3">ATP-dependent endonuclease</fullName>
    </submittedName>
</protein>
<dbReference type="AlphaFoldDB" id="A0AAN2WHZ8"/>
<dbReference type="SUPFAM" id="SSF52540">
    <property type="entry name" value="P-loop containing nucleoside triphosphate hydrolases"/>
    <property type="match status" value="1"/>
</dbReference>
<evidence type="ECO:0000313" key="4">
    <source>
        <dbReference type="Proteomes" id="UP000336166"/>
    </source>
</evidence>
<keyword evidence="3" id="KW-0540">Nuclease</keyword>
<gene>
    <name evidence="3" type="ORF">Y261_14760</name>
</gene>
<sequence>MKISSIDIKNFRKLKECSIDLSGTETVFVGANNSGKTSAMDAIRKFLKGDRPFALNDLTLSNRKAINEIGEKWLDESYLIEENLNELNDLLPSLDIWLNVEDNEIHYVSHMIPTLNWTGGTLGVRFAKEPKDSNRMVLEYIESYNRSREVENSQSMSRKPGDVGMHLWPKNLSDFLEKKLNDVLGLKYYLLDPSKKALASDGTIPIQETDYNSEFLDGNPLTGLIKINTIDAQRGFSDPESNENGANSTTGDLSNQLRKYYDKHLDPQKMPSVEDIKTLEAMESATQTFNKNLEVKFKSSIGELEALGYPGFNNPKISIKTKVNASESLKHDSAVQYALTETSEFRLPEKFNGLGYQNLVSMVFLLIAYRDSWLRIGKDKKKHLEEDFIGIEPIHLVLLEEPEAHLHIQAQQVFISKAYGVLRNNDLLGESPTFTTQLVISSHSSHIAQEVKFSNLRYFKRLPDDTQCDVPTSKVVNLSEVFGEGVETDKFVSRYLLSTHCELFFADAAILVEGATERMLLPHFIRNKYNELNRRYITILEINGSHAHRLKPLIDKLSLNTLIITDLDSAKPTGHHSGARPELGKKLVSKNSTINKLLLQENGAKLKSIDDLLKLEDDKKIIATDSPFEYSIRVAYQTPTKVKIKGSEEEAISSSFEDCIIYSNIDIFEDKQIIAVDNEAEEPIKKEQIYENKLIKKINNIINSTTDFDTFHKELYTILKKSSSYKAEFALDLIYTMNPENLAVPDYINEGLVWLQEKLKPIE</sequence>
<feature type="domain" description="OLD protein-like TOPRIM" evidence="2">
    <location>
        <begin position="504"/>
        <end position="568"/>
    </location>
</feature>
<dbReference type="Pfam" id="PF20469">
    <property type="entry name" value="OLD-like_TOPRIM"/>
    <property type="match status" value="1"/>
</dbReference>
<dbReference type="CDD" id="cd01026">
    <property type="entry name" value="TOPRIM_OLD"/>
    <property type="match status" value="1"/>
</dbReference>
<proteinExistence type="predicted"/>
<feature type="domain" description="Endonuclease GajA/Old nuclease/RecF-like AAA" evidence="1">
    <location>
        <begin position="1"/>
        <end position="448"/>
    </location>
</feature>
<keyword evidence="3" id="KW-0255">Endonuclease</keyword>
<reference evidence="3 4" key="1">
    <citation type="submission" date="2018-06" db="EMBL/GenBank/DDBJ databases">
        <authorList>
            <consortium name="PulseNet: The National Subtyping Network for Foodborne Disease Surveillance"/>
            <person name="Tarr C.L."/>
            <person name="Trees E."/>
            <person name="Katz L.S."/>
            <person name="Carleton-Romer H.A."/>
            <person name="Stroika S."/>
            <person name="Kucerova Z."/>
            <person name="Roache K.F."/>
            <person name="Sabol A.L."/>
            <person name="Besser J."/>
            <person name="Gerner-Smidt P."/>
        </authorList>
    </citation>
    <scope>NUCLEOTIDE SEQUENCE [LARGE SCALE GENOMIC DNA]</scope>
    <source>
        <strain evidence="3 4">PNUSAL000134</strain>
    </source>
</reference>
<accession>A0AAN2WHZ8</accession>
<name>A0AAN2WHZ8_LISMN</name>
<dbReference type="PANTHER" id="PTHR43581">
    <property type="entry name" value="ATP/GTP PHOSPHATASE"/>
    <property type="match status" value="1"/>
</dbReference>
<dbReference type="EMBL" id="AAAREG010000022">
    <property type="protein sequence ID" value="EAE2355596.1"/>
    <property type="molecule type" value="Genomic_DNA"/>
</dbReference>
<dbReference type="Proteomes" id="UP000336166">
    <property type="component" value="Unassembled WGS sequence"/>
</dbReference>
<dbReference type="InterPro" id="IPR034139">
    <property type="entry name" value="TOPRIM_OLD"/>
</dbReference>
<evidence type="ECO:0000259" key="1">
    <source>
        <dbReference type="Pfam" id="PF13175"/>
    </source>
</evidence>
<dbReference type="InterPro" id="IPR051396">
    <property type="entry name" value="Bact_Antivir_Def_Nuclease"/>
</dbReference>
<evidence type="ECO:0000259" key="2">
    <source>
        <dbReference type="Pfam" id="PF20469"/>
    </source>
</evidence>
<dbReference type="GO" id="GO:0004519">
    <property type="term" value="F:endonuclease activity"/>
    <property type="evidence" value="ECO:0007669"/>
    <property type="project" value="UniProtKB-KW"/>
</dbReference>
<dbReference type="Pfam" id="PF13175">
    <property type="entry name" value="AAA_15"/>
    <property type="match status" value="1"/>
</dbReference>
<dbReference type="InterPro" id="IPR041685">
    <property type="entry name" value="AAA_GajA/Old/RecF-like"/>
</dbReference>
<organism evidence="3 4">
    <name type="scientific">Listeria monocytogenes</name>
    <dbReference type="NCBI Taxonomy" id="1639"/>
    <lineage>
        <taxon>Bacteria</taxon>
        <taxon>Bacillati</taxon>
        <taxon>Bacillota</taxon>
        <taxon>Bacilli</taxon>
        <taxon>Bacillales</taxon>
        <taxon>Listeriaceae</taxon>
        <taxon>Listeria</taxon>
    </lineage>
</organism>
<dbReference type="PANTHER" id="PTHR43581:SF2">
    <property type="entry name" value="EXCINUCLEASE ATPASE SUBUNIT"/>
    <property type="match status" value="1"/>
</dbReference>
<dbReference type="Gene3D" id="3.40.50.300">
    <property type="entry name" value="P-loop containing nucleotide triphosphate hydrolases"/>
    <property type="match status" value="1"/>
</dbReference>
<dbReference type="InterPro" id="IPR027417">
    <property type="entry name" value="P-loop_NTPase"/>
</dbReference>
<keyword evidence="3" id="KW-0378">Hydrolase</keyword>